<evidence type="ECO:0000313" key="4">
    <source>
        <dbReference type="Proteomes" id="UP001642540"/>
    </source>
</evidence>
<gene>
    <name evidence="3" type="ORF">ODALV1_LOCUS10459</name>
</gene>
<feature type="domain" description="O-acyltransferase WSD1 C-terminal" evidence="2">
    <location>
        <begin position="362"/>
        <end position="490"/>
    </location>
</feature>
<evidence type="ECO:0000313" key="3">
    <source>
        <dbReference type="EMBL" id="CAL8100150.1"/>
    </source>
</evidence>
<feature type="transmembrane region" description="Helical" evidence="1">
    <location>
        <begin position="20"/>
        <end position="42"/>
    </location>
</feature>
<dbReference type="Proteomes" id="UP001642540">
    <property type="component" value="Unassembled WGS sequence"/>
</dbReference>
<dbReference type="InterPro" id="IPR009721">
    <property type="entry name" value="O-acyltransferase_WSD1_C"/>
</dbReference>
<protein>
    <recommendedName>
        <fullName evidence="2">O-acyltransferase WSD1 C-terminal domain-containing protein</fullName>
    </recommendedName>
</protein>
<accession>A0ABP1QGK3</accession>
<dbReference type="Pfam" id="PF06974">
    <property type="entry name" value="WS_DGAT_C"/>
    <property type="match status" value="1"/>
</dbReference>
<organism evidence="3 4">
    <name type="scientific">Orchesella dallaii</name>
    <dbReference type="NCBI Taxonomy" id="48710"/>
    <lineage>
        <taxon>Eukaryota</taxon>
        <taxon>Metazoa</taxon>
        <taxon>Ecdysozoa</taxon>
        <taxon>Arthropoda</taxon>
        <taxon>Hexapoda</taxon>
        <taxon>Collembola</taxon>
        <taxon>Entomobryomorpha</taxon>
        <taxon>Entomobryoidea</taxon>
        <taxon>Orchesellidae</taxon>
        <taxon>Orchesellinae</taxon>
        <taxon>Orchesella</taxon>
    </lineage>
</organism>
<keyword evidence="4" id="KW-1185">Reference proteome</keyword>
<keyword evidence="1" id="KW-0812">Transmembrane</keyword>
<sequence>MAKMAYKVLHVIKSSFILSLEILVSILLSTLIVPLGLIFALINELIRFGVSVILRIQHGSKISLAPEGADNIWAYKKTNNARTCLSLLFCAKEIDMEQHRKLYMSRVINHTTKHGRKPYNKLRKILITRCGYHCHKQDENFDIKNHVIVYPGTDENDMIVGESQLMNDILPTLFNDMDESKPQWEEVVIQRFKKESSSAPCSIRIFRYHHGLMDGASNLLLWTACMTEDQGASFPYPVNPLMESAKISKCQRFLYDLSCVILGAFTMVKSIINAGRLRSRFVTRNYTGKRHFGWSESISVDVLRKIKNTCKASVPSMLATAMGGAFRKLNDKFPHAIYGNPEEIIIGLVSALVPYPNHDLRNQFTVVHFPVNTGSMENLNTSSHIQRLHVINQNMAKVGRDPMVYLNYFMFKYFGRFPSWLIQSMMENGGLPVVFSNVPMSTEIVEFWGNPVITAAGWPPLLTNTGLGIVTMRYADHMRFCAVADEACLSSEAVDYFLKQVSIELKELAEECSAFETVIHKSDSIIMASNDLVLNSYTNPKDINISTVTMDFRRGSIVPSQIIDVIE</sequence>
<dbReference type="EMBL" id="CAXLJM020000032">
    <property type="protein sequence ID" value="CAL8100150.1"/>
    <property type="molecule type" value="Genomic_DNA"/>
</dbReference>
<comment type="caution">
    <text evidence="3">The sequence shown here is derived from an EMBL/GenBank/DDBJ whole genome shotgun (WGS) entry which is preliminary data.</text>
</comment>
<evidence type="ECO:0000259" key="2">
    <source>
        <dbReference type="Pfam" id="PF06974"/>
    </source>
</evidence>
<name>A0ABP1QGK3_9HEXA</name>
<proteinExistence type="predicted"/>
<dbReference type="InterPro" id="IPR045034">
    <property type="entry name" value="O-acyltransferase_WSD1-like"/>
</dbReference>
<dbReference type="PANTHER" id="PTHR31650:SF1">
    <property type="entry name" value="WAX ESTER SYNTHASE_DIACYLGLYCEROL ACYLTRANSFERASE 4-RELATED"/>
    <property type="match status" value="1"/>
</dbReference>
<evidence type="ECO:0000256" key="1">
    <source>
        <dbReference type="SAM" id="Phobius"/>
    </source>
</evidence>
<keyword evidence="1" id="KW-0472">Membrane</keyword>
<dbReference type="PANTHER" id="PTHR31650">
    <property type="entry name" value="O-ACYLTRANSFERASE (WSD1-LIKE) FAMILY PROTEIN"/>
    <property type="match status" value="1"/>
</dbReference>
<keyword evidence="1" id="KW-1133">Transmembrane helix</keyword>
<reference evidence="3 4" key="1">
    <citation type="submission" date="2024-08" db="EMBL/GenBank/DDBJ databases">
        <authorList>
            <person name="Cucini C."/>
            <person name="Frati F."/>
        </authorList>
    </citation>
    <scope>NUCLEOTIDE SEQUENCE [LARGE SCALE GENOMIC DNA]</scope>
</reference>